<proteinExistence type="predicted"/>
<evidence type="ECO:0000313" key="2">
    <source>
        <dbReference type="EMBL" id="ALA58958.1"/>
    </source>
</evidence>
<evidence type="ECO:0008006" key="4">
    <source>
        <dbReference type="Google" id="ProtNLM"/>
    </source>
</evidence>
<keyword evidence="3" id="KW-1185">Reference proteome</keyword>
<sequence>MSLTRRSALAAFFLALALVWPAAALTSDEFIAGYATGILQHEFNVTDAVVEVRNGRVIVTGKAYGNVDRRKVESALQQIPGVTRVEVREADPAKAPAAPDAVQTTIPSQESNWLPHGLLFSPLHADPRWPHFSIAYRNFTEGLNLSKTFAANFGETLSIYRNRSFFGGEWEFGVQAGVFSLFDIDSASIDLVNADYRVGFLSSYRRGPLSGFIRVQHQSSHLGDEFILNNPQVTRVNLSYEEVDMKLSYNVFAWLRLYGGAGYIVHRQPADLGRGTTQWGVELMSPRTYWGGRLRPVAYADFQCHERMNWTINRSILAGVQFENARIGDRQIQLLAEYYDGRSPDGQFYTRAVSWYGVGLHLYF</sequence>
<dbReference type="EMBL" id="CP011801">
    <property type="protein sequence ID" value="ALA58958.1"/>
    <property type="molecule type" value="Genomic_DNA"/>
</dbReference>
<protein>
    <recommendedName>
        <fullName evidence="4">DUF1207 domain-containing protein</fullName>
    </recommendedName>
</protein>
<dbReference type="OrthoDB" id="238106at2"/>
<gene>
    <name evidence="2" type="ORF">NITMOv2_2545</name>
</gene>
<dbReference type="Proteomes" id="UP000069205">
    <property type="component" value="Chromosome"/>
</dbReference>
<dbReference type="PATRIC" id="fig|42253.5.peg.2510"/>
<dbReference type="KEGG" id="nmv:NITMOv2_2545"/>
<feature type="signal peptide" evidence="1">
    <location>
        <begin position="1"/>
        <end position="24"/>
    </location>
</feature>
<evidence type="ECO:0000313" key="3">
    <source>
        <dbReference type="Proteomes" id="UP000069205"/>
    </source>
</evidence>
<organism evidence="2 3">
    <name type="scientific">Nitrospira moscoviensis</name>
    <dbReference type="NCBI Taxonomy" id="42253"/>
    <lineage>
        <taxon>Bacteria</taxon>
        <taxon>Pseudomonadati</taxon>
        <taxon>Nitrospirota</taxon>
        <taxon>Nitrospiria</taxon>
        <taxon>Nitrospirales</taxon>
        <taxon>Nitrospiraceae</taxon>
        <taxon>Nitrospira</taxon>
    </lineage>
</organism>
<reference evidence="2 3" key="1">
    <citation type="journal article" date="2015" name="Proc. Natl. Acad. Sci. U.S.A.">
        <title>Expanded metabolic versatility of ubiquitous nitrite-oxidizing bacteria from the genus Nitrospira.</title>
        <authorList>
            <person name="Koch H."/>
            <person name="Lucker S."/>
            <person name="Albertsen M."/>
            <person name="Kitzinger K."/>
            <person name="Herbold C."/>
            <person name="Spieck E."/>
            <person name="Nielsen P.H."/>
            <person name="Wagner M."/>
            <person name="Daims H."/>
        </authorList>
    </citation>
    <scope>NUCLEOTIDE SEQUENCE [LARGE SCALE GENOMIC DNA]</scope>
    <source>
        <strain evidence="2 3">NSP M-1</strain>
    </source>
</reference>
<dbReference type="STRING" id="42253.NITMOv2_2545"/>
<dbReference type="AlphaFoldDB" id="A0A0K2GDD8"/>
<feature type="chain" id="PRO_5005476947" description="DUF1207 domain-containing protein" evidence="1">
    <location>
        <begin position="25"/>
        <end position="364"/>
    </location>
</feature>
<keyword evidence="1" id="KW-0732">Signal</keyword>
<dbReference type="InterPro" id="IPR009599">
    <property type="entry name" value="DUF1207"/>
</dbReference>
<name>A0A0K2GDD8_NITMO</name>
<dbReference type="RefSeq" id="WP_053380050.1">
    <property type="nucleotide sequence ID" value="NZ_CP011801.1"/>
</dbReference>
<dbReference type="Pfam" id="PF06727">
    <property type="entry name" value="DUF1207"/>
    <property type="match status" value="1"/>
</dbReference>
<evidence type="ECO:0000256" key="1">
    <source>
        <dbReference type="SAM" id="SignalP"/>
    </source>
</evidence>
<accession>A0A0K2GDD8</accession>